<sequence length="65" mass="7256">MQMAQKECGELLTQIQKELATKTSATKGSCFFGLGGRDNTTETLYSEVLTLVNNYNNPSNKFDFK</sequence>
<gene>
    <name evidence="1" type="ORF">Lwal_0062</name>
</gene>
<keyword evidence="2" id="KW-1185">Reference proteome</keyword>
<proteinExistence type="predicted"/>
<organism evidence="1 2">
    <name type="scientific">Legionella waltersii</name>
    <dbReference type="NCBI Taxonomy" id="66969"/>
    <lineage>
        <taxon>Bacteria</taxon>
        <taxon>Pseudomonadati</taxon>
        <taxon>Pseudomonadota</taxon>
        <taxon>Gammaproteobacteria</taxon>
        <taxon>Legionellales</taxon>
        <taxon>Legionellaceae</taxon>
        <taxon>Legionella</taxon>
    </lineage>
</organism>
<protein>
    <submittedName>
        <fullName evidence="1">Uncharacterized protein</fullName>
    </submittedName>
</protein>
<dbReference type="AlphaFoldDB" id="A0A0W1AP95"/>
<name>A0A0W1AP95_9GAMM</name>
<dbReference type="Proteomes" id="UP000054729">
    <property type="component" value="Unassembled WGS sequence"/>
</dbReference>
<comment type="caution">
    <text evidence="1">The sequence shown here is derived from an EMBL/GenBank/DDBJ whole genome shotgun (WGS) entry which is preliminary data.</text>
</comment>
<dbReference type="EMBL" id="LNZB01000002">
    <property type="protein sequence ID" value="KTD83074.1"/>
    <property type="molecule type" value="Genomic_DNA"/>
</dbReference>
<evidence type="ECO:0000313" key="1">
    <source>
        <dbReference type="EMBL" id="KTD83074.1"/>
    </source>
</evidence>
<reference evidence="1 2" key="1">
    <citation type="submission" date="2015-11" db="EMBL/GenBank/DDBJ databases">
        <title>Genomic analysis of 38 Legionella species identifies large and diverse effector repertoires.</title>
        <authorList>
            <person name="Burstein D."/>
            <person name="Amaro F."/>
            <person name="Zusman T."/>
            <person name="Lifshitz Z."/>
            <person name="Cohen O."/>
            <person name="Gilbert J.A."/>
            <person name="Pupko T."/>
            <person name="Shuman H.A."/>
            <person name="Segal G."/>
        </authorList>
    </citation>
    <scope>NUCLEOTIDE SEQUENCE [LARGE SCALE GENOMIC DNA]</scope>
    <source>
        <strain evidence="1 2">ATCC 51914</strain>
    </source>
</reference>
<dbReference type="PATRIC" id="fig|66969.6.peg.69"/>
<evidence type="ECO:0000313" key="2">
    <source>
        <dbReference type="Proteomes" id="UP000054729"/>
    </source>
</evidence>
<accession>A0A0W1AP95</accession>